<dbReference type="Proteomes" id="UP001341840">
    <property type="component" value="Unassembled WGS sequence"/>
</dbReference>
<proteinExistence type="predicted"/>
<reference evidence="1 2" key="1">
    <citation type="journal article" date="2023" name="Plants (Basel)">
        <title>Bridging the Gap: Combining Genomics and Transcriptomics Approaches to Understand Stylosanthes scabra, an Orphan Legume from the Brazilian Caatinga.</title>
        <authorList>
            <person name="Ferreira-Neto J.R.C."/>
            <person name="da Silva M.D."/>
            <person name="Binneck E."/>
            <person name="de Melo N.F."/>
            <person name="da Silva R.H."/>
            <person name="de Melo A.L.T.M."/>
            <person name="Pandolfi V."/>
            <person name="Bustamante F.O."/>
            <person name="Brasileiro-Vidal A.C."/>
            <person name="Benko-Iseppon A.M."/>
        </authorList>
    </citation>
    <scope>NUCLEOTIDE SEQUENCE [LARGE SCALE GENOMIC DNA]</scope>
    <source>
        <tissue evidence="1">Leaves</tissue>
    </source>
</reference>
<name>A0ABU6WH04_9FABA</name>
<comment type="caution">
    <text evidence="1">The sequence shown here is derived from an EMBL/GenBank/DDBJ whole genome shotgun (WGS) entry which is preliminary data.</text>
</comment>
<dbReference type="EMBL" id="JASCZI010181424">
    <property type="protein sequence ID" value="MED6183318.1"/>
    <property type="molecule type" value="Genomic_DNA"/>
</dbReference>
<gene>
    <name evidence="1" type="ORF">PIB30_036782</name>
</gene>
<evidence type="ECO:0000313" key="2">
    <source>
        <dbReference type="Proteomes" id="UP001341840"/>
    </source>
</evidence>
<protein>
    <submittedName>
        <fullName evidence="1">Uncharacterized protein</fullName>
    </submittedName>
</protein>
<accession>A0ABU6WH04</accession>
<keyword evidence="2" id="KW-1185">Reference proteome</keyword>
<organism evidence="1 2">
    <name type="scientific">Stylosanthes scabra</name>
    <dbReference type="NCBI Taxonomy" id="79078"/>
    <lineage>
        <taxon>Eukaryota</taxon>
        <taxon>Viridiplantae</taxon>
        <taxon>Streptophyta</taxon>
        <taxon>Embryophyta</taxon>
        <taxon>Tracheophyta</taxon>
        <taxon>Spermatophyta</taxon>
        <taxon>Magnoliopsida</taxon>
        <taxon>eudicotyledons</taxon>
        <taxon>Gunneridae</taxon>
        <taxon>Pentapetalae</taxon>
        <taxon>rosids</taxon>
        <taxon>fabids</taxon>
        <taxon>Fabales</taxon>
        <taxon>Fabaceae</taxon>
        <taxon>Papilionoideae</taxon>
        <taxon>50 kb inversion clade</taxon>
        <taxon>dalbergioids sensu lato</taxon>
        <taxon>Dalbergieae</taxon>
        <taxon>Pterocarpus clade</taxon>
        <taxon>Stylosanthes</taxon>
    </lineage>
</organism>
<sequence>MLACGDAEGVVVERVSVGKSKQGTGRDEICYEKLEESSEAYRRVISGLTKSELGTRRSCVRLTVPLFKKKEATLKYILGKKHGLEKRKGCGGGVSGGYGETDNGVGEVGGVVEEEEVGGRDDREKKLKLKMRKMRRWKGKIV</sequence>
<evidence type="ECO:0000313" key="1">
    <source>
        <dbReference type="EMBL" id="MED6183318.1"/>
    </source>
</evidence>